<accession>A0ABR0U4I5</accession>
<gene>
    <name evidence="2" type="ORF">DH2020_048897</name>
</gene>
<dbReference type="Gene3D" id="1.20.1280.50">
    <property type="match status" value="1"/>
</dbReference>
<name>A0ABR0U4I5_REHGL</name>
<evidence type="ECO:0000313" key="2">
    <source>
        <dbReference type="EMBL" id="KAK6117379.1"/>
    </source>
</evidence>
<dbReference type="InterPro" id="IPR036047">
    <property type="entry name" value="F-box-like_dom_sf"/>
</dbReference>
<sequence>MTGPGTQELGNLGKRKTKTGNLRDGSWNLPDLSYFWRKKGHLANGTVAGEELAAAEGSQDPVVVFCSGVMMIILSKLDVRSIAVARVVSGGWLAVASADMLWEPKCQELWLGKAHIPRISKVRGISKMQATSLSIMDGKRAAPEYWRNLDPYWGGTGAPMRRYFHHDGSITADPDDKVWGGHESSFTVVTGLLTEGKIRNHYVRINRWPQMSVQRKSDWSWVLSNNLYCYSSIPDADKEDGTGPFSPMF</sequence>
<comment type="caution">
    <text evidence="2">The sequence shown here is derived from an EMBL/GenBank/DDBJ whole genome shotgun (WGS) entry which is preliminary data.</text>
</comment>
<dbReference type="SUPFAM" id="SSF81383">
    <property type="entry name" value="F-box domain"/>
    <property type="match status" value="1"/>
</dbReference>
<feature type="region of interest" description="Disordered" evidence="1">
    <location>
        <begin position="1"/>
        <end position="24"/>
    </location>
</feature>
<evidence type="ECO:0000256" key="1">
    <source>
        <dbReference type="SAM" id="MobiDB-lite"/>
    </source>
</evidence>
<organism evidence="2 3">
    <name type="scientific">Rehmannia glutinosa</name>
    <name type="common">Chinese foxglove</name>
    <dbReference type="NCBI Taxonomy" id="99300"/>
    <lineage>
        <taxon>Eukaryota</taxon>
        <taxon>Viridiplantae</taxon>
        <taxon>Streptophyta</taxon>
        <taxon>Embryophyta</taxon>
        <taxon>Tracheophyta</taxon>
        <taxon>Spermatophyta</taxon>
        <taxon>Magnoliopsida</taxon>
        <taxon>eudicotyledons</taxon>
        <taxon>Gunneridae</taxon>
        <taxon>Pentapetalae</taxon>
        <taxon>asterids</taxon>
        <taxon>lamiids</taxon>
        <taxon>Lamiales</taxon>
        <taxon>Orobanchaceae</taxon>
        <taxon>Rehmannieae</taxon>
        <taxon>Rehmannia</taxon>
    </lineage>
</organism>
<dbReference type="EMBL" id="JABTTQ020003455">
    <property type="protein sequence ID" value="KAK6117379.1"/>
    <property type="molecule type" value="Genomic_DNA"/>
</dbReference>
<keyword evidence="3" id="KW-1185">Reference proteome</keyword>
<dbReference type="Proteomes" id="UP001318860">
    <property type="component" value="Unassembled WGS sequence"/>
</dbReference>
<dbReference type="PANTHER" id="PTHR48218">
    <property type="entry name" value="F-BOX DOMAIN CONTAINING PROTEIN"/>
    <property type="match status" value="1"/>
</dbReference>
<protein>
    <submittedName>
        <fullName evidence="2">Uncharacterized protein</fullName>
    </submittedName>
</protein>
<dbReference type="PANTHER" id="PTHR48218:SF3">
    <property type="entry name" value="OS07G0170800 PROTEIN"/>
    <property type="match status" value="1"/>
</dbReference>
<evidence type="ECO:0000313" key="3">
    <source>
        <dbReference type="Proteomes" id="UP001318860"/>
    </source>
</evidence>
<proteinExistence type="predicted"/>
<reference evidence="2 3" key="1">
    <citation type="journal article" date="2021" name="Comput. Struct. Biotechnol. J.">
        <title>De novo genome assembly of the potent medicinal plant Rehmannia glutinosa using nanopore technology.</title>
        <authorList>
            <person name="Ma L."/>
            <person name="Dong C."/>
            <person name="Song C."/>
            <person name="Wang X."/>
            <person name="Zheng X."/>
            <person name="Niu Y."/>
            <person name="Chen S."/>
            <person name="Feng W."/>
        </authorList>
    </citation>
    <scope>NUCLEOTIDE SEQUENCE [LARGE SCALE GENOMIC DNA]</scope>
    <source>
        <strain evidence="2">DH-2019</strain>
    </source>
</reference>